<accession>A0A4V2K853</accession>
<sequence length="428" mass="48549">MLRLPTRSAPPPLVLHCLTSKVRCRNIWYCSAELCQRRHWRFHIFDCKREKPIDTAYHLARACYADLEPIDAQTRIDYGFDKASRILGPHAETMICGLWIGVFVVHNVDAKEVRKWRKEGRLVEGIKETYELDEMRAHQYGLDATDKMLCDGWFGFVAAMDPGEEMQYARKYKELIELCTFNEFSAAYETSSIPALFDRYEVDTSVVHFAMNHSPLFLDVMFGSPRSYKSVWVLKQYIDQLICAEPDDVLEPVPSAAVDYGFFKCRNALDRKLLDDLYRRLFSERDADPLALHEACLKGQLLEYAQGSVKLAPYLTRYKRLLGNQYPLQFVAEEGHTPDQATTTDVRPEMLLEEPSYELPSPDHGHSCTGEVSAPAVCAGPSNSSDCDHIHLQSDEPTTITEAPSGPLLVTTPSTEPPDAHIPRPDPA</sequence>
<proteinExistence type="predicted"/>
<reference evidence="2 3" key="1">
    <citation type="submission" date="2019-01" db="EMBL/GenBank/DDBJ databases">
        <title>Draft genome sequences of three monokaryotic isolates of the white-rot basidiomycete fungus Dichomitus squalens.</title>
        <authorList>
            <consortium name="DOE Joint Genome Institute"/>
            <person name="Lopez S.C."/>
            <person name="Andreopoulos B."/>
            <person name="Pangilinan J."/>
            <person name="Lipzen A."/>
            <person name="Riley R."/>
            <person name="Ahrendt S."/>
            <person name="Ng V."/>
            <person name="Barry K."/>
            <person name="Daum C."/>
            <person name="Grigoriev I.V."/>
            <person name="Hilden K.S."/>
            <person name="Makela M.R."/>
            <person name="de Vries R.P."/>
        </authorList>
    </citation>
    <scope>NUCLEOTIDE SEQUENCE [LARGE SCALE GENOMIC DNA]</scope>
    <source>
        <strain evidence="2 3">CBS 464.89</strain>
    </source>
</reference>
<evidence type="ECO:0008006" key="4">
    <source>
        <dbReference type="Google" id="ProtNLM"/>
    </source>
</evidence>
<feature type="compositionally biased region" description="Basic and acidic residues" evidence="1">
    <location>
        <begin position="418"/>
        <end position="428"/>
    </location>
</feature>
<dbReference type="Proteomes" id="UP000292082">
    <property type="component" value="Unassembled WGS sequence"/>
</dbReference>
<name>A0A4V2K853_9APHY</name>
<evidence type="ECO:0000313" key="3">
    <source>
        <dbReference type="Proteomes" id="UP000292082"/>
    </source>
</evidence>
<keyword evidence="3" id="KW-1185">Reference proteome</keyword>
<gene>
    <name evidence="2" type="ORF">BD310DRAFT_948575</name>
</gene>
<dbReference type="SUPFAM" id="SSF144232">
    <property type="entry name" value="HIT/MYND zinc finger-like"/>
    <property type="match status" value="1"/>
</dbReference>
<dbReference type="AlphaFoldDB" id="A0A4V2K853"/>
<feature type="region of interest" description="Disordered" evidence="1">
    <location>
        <begin position="380"/>
        <end position="428"/>
    </location>
</feature>
<protein>
    <recommendedName>
        <fullName evidence="4">MYND-type domain-containing protein</fullName>
    </recommendedName>
</protein>
<organism evidence="2 3">
    <name type="scientific">Dichomitus squalens</name>
    <dbReference type="NCBI Taxonomy" id="114155"/>
    <lineage>
        <taxon>Eukaryota</taxon>
        <taxon>Fungi</taxon>
        <taxon>Dikarya</taxon>
        <taxon>Basidiomycota</taxon>
        <taxon>Agaricomycotina</taxon>
        <taxon>Agaricomycetes</taxon>
        <taxon>Polyporales</taxon>
        <taxon>Polyporaceae</taxon>
        <taxon>Dichomitus</taxon>
    </lineage>
</organism>
<evidence type="ECO:0000256" key="1">
    <source>
        <dbReference type="SAM" id="MobiDB-lite"/>
    </source>
</evidence>
<dbReference type="EMBL" id="ML145122">
    <property type="protein sequence ID" value="TBU58668.1"/>
    <property type="molecule type" value="Genomic_DNA"/>
</dbReference>
<evidence type="ECO:0000313" key="2">
    <source>
        <dbReference type="EMBL" id="TBU58668.1"/>
    </source>
</evidence>
<dbReference type="STRING" id="114155.A0A4V2K853"/>
<dbReference type="Gene3D" id="6.10.140.2220">
    <property type="match status" value="1"/>
</dbReference>